<organism evidence="2 3">
    <name type="scientific">Escherichia phage vB_EcoP-CHD5UKE1</name>
    <dbReference type="NCBI Taxonomy" id="2865805"/>
    <lineage>
        <taxon>Viruses</taxon>
        <taxon>Duplodnaviria</taxon>
        <taxon>Heunggongvirae</taxon>
        <taxon>Uroviricota</taxon>
        <taxon>Caudoviricetes</taxon>
        <taxon>Mktvariviridae</taxon>
        <taxon>Gordonclarkvirinae</taxon>
        <taxon>Kuravirus</taxon>
        <taxon>Kuravirus CHD5UKE1</taxon>
        <taxon>Kuravirus SU10</taxon>
    </lineage>
</organism>
<sequence length="34" mass="4113">MARVATMNSDYFWRCLFGATFLLFITDMMYSYVF</sequence>
<accession>A0ABX9AKF5</accession>
<keyword evidence="1" id="KW-0812">Transmembrane</keyword>
<reference evidence="2 3" key="1">
    <citation type="submission" date="2021-05" db="EMBL/GenBank/DDBJ databases">
        <title>Naturally bred epsilon2 phages have an improved host range and effectivity in uropathogenic E. coli over their ancestor phages.</title>
        <authorList>
            <person name="Saez D."/>
            <person name="Loose M."/>
            <person name="Mutti M."/>
            <person name="Visram Z."/>
            <person name="Hitzenhammer E."/>
            <person name="Dippel D."/>
            <person name="Tisakova L."/>
            <person name="Schertler S."/>
            <person name="Wittmann J."/>
            <person name="Corsini L."/>
            <person name="Wagenlehner F."/>
        </authorList>
    </citation>
    <scope>NUCLEOTIDE SEQUENCE [LARGE SCALE GENOMIC DNA]</scope>
</reference>
<keyword evidence="1" id="KW-0472">Membrane</keyword>
<dbReference type="EMBL" id="MZ234028">
    <property type="protein sequence ID" value="QZI80642.1"/>
    <property type="molecule type" value="Genomic_DNA"/>
</dbReference>
<dbReference type="Proteomes" id="UP000828739">
    <property type="component" value="Segment"/>
</dbReference>
<name>A0ABX9AKF5_9CAUD</name>
<keyword evidence="1" id="KW-1133">Transmembrane helix</keyword>
<keyword evidence="3" id="KW-1185">Reference proteome</keyword>
<evidence type="ECO:0000256" key="1">
    <source>
        <dbReference type="SAM" id="Phobius"/>
    </source>
</evidence>
<evidence type="ECO:0000313" key="3">
    <source>
        <dbReference type="Proteomes" id="UP000828739"/>
    </source>
</evidence>
<feature type="transmembrane region" description="Helical" evidence="1">
    <location>
        <begin position="12"/>
        <end position="33"/>
    </location>
</feature>
<proteinExistence type="predicted"/>
<evidence type="ECO:0000313" key="2">
    <source>
        <dbReference type="EMBL" id="QZI80642.1"/>
    </source>
</evidence>
<protein>
    <submittedName>
        <fullName evidence="2">Uncharacterized protein</fullName>
    </submittedName>
</protein>
<gene>
    <name evidence="2" type="ORF">CHD5UKE1_146</name>
</gene>